<organism evidence="1 2">
    <name type="scientific">Rhizoclosmatium globosum</name>
    <dbReference type="NCBI Taxonomy" id="329046"/>
    <lineage>
        <taxon>Eukaryota</taxon>
        <taxon>Fungi</taxon>
        <taxon>Fungi incertae sedis</taxon>
        <taxon>Chytridiomycota</taxon>
        <taxon>Chytridiomycota incertae sedis</taxon>
        <taxon>Chytridiomycetes</taxon>
        <taxon>Chytridiales</taxon>
        <taxon>Chytriomycetaceae</taxon>
        <taxon>Rhizoclosmatium</taxon>
    </lineage>
</organism>
<accession>A0A1Y2BC34</accession>
<reference evidence="1 2" key="1">
    <citation type="submission" date="2016-07" db="EMBL/GenBank/DDBJ databases">
        <title>Pervasive Adenine N6-methylation of Active Genes in Fungi.</title>
        <authorList>
            <consortium name="DOE Joint Genome Institute"/>
            <person name="Mondo S.J."/>
            <person name="Dannebaum R.O."/>
            <person name="Kuo R.C."/>
            <person name="Labutti K."/>
            <person name="Haridas S."/>
            <person name="Kuo A."/>
            <person name="Salamov A."/>
            <person name="Ahrendt S.R."/>
            <person name="Lipzen A."/>
            <person name="Sullivan W."/>
            <person name="Andreopoulos W.B."/>
            <person name="Clum A."/>
            <person name="Lindquist E."/>
            <person name="Daum C."/>
            <person name="Ramamoorthy G.K."/>
            <person name="Gryganskyi A."/>
            <person name="Culley D."/>
            <person name="Magnuson J.K."/>
            <person name="James T.Y."/>
            <person name="O'Malley M.A."/>
            <person name="Stajich J.E."/>
            <person name="Spatafora J.W."/>
            <person name="Visel A."/>
            <person name="Grigoriev I.V."/>
        </authorList>
    </citation>
    <scope>NUCLEOTIDE SEQUENCE [LARGE SCALE GENOMIC DNA]</scope>
    <source>
        <strain evidence="1 2">JEL800</strain>
    </source>
</reference>
<comment type="caution">
    <text evidence="1">The sequence shown here is derived from an EMBL/GenBank/DDBJ whole genome shotgun (WGS) entry which is preliminary data.</text>
</comment>
<dbReference type="EMBL" id="MCGO01000071">
    <property type="protein sequence ID" value="ORY32391.1"/>
    <property type="molecule type" value="Genomic_DNA"/>
</dbReference>
<evidence type="ECO:0000313" key="1">
    <source>
        <dbReference type="EMBL" id="ORY32391.1"/>
    </source>
</evidence>
<evidence type="ECO:0000313" key="2">
    <source>
        <dbReference type="Proteomes" id="UP000193642"/>
    </source>
</evidence>
<dbReference type="Proteomes" id="UP000193642">
    <property type="component" value="Unassembled WGS sequence"/>
</dbReference>
<name>A0A1Y2BC34_9FUNG</name>
<proteinExistence type="predicted"/>
<sequence>MSNTVSSTCNVSLQSLIQESGICFRFPDPSNPDVINARNKCYCNQIDTNSLLDSCANDDPAQWYPTFQSYLKGRVDACKNVSISTDAIVTGLPTKTATTNIVQSVTYTAPVITTSTPYTLPLTDACAISQQSLVQEAGICYRFPDPSVTDLEVARDTCFCNIDTNAVLKKCASYDASLWNPAFESYLKGRLTACQNVGLSTDGVSLGLPVYTTQVITAIPTAPSTTDVTKSRTVSVSAPSSTSASVSAKSAGDSGASIHGTLFVALTLATFLF</sequence>
<gene>
    <name evidence="1" type="ORF">BCR33DRAFT_723432</name>
</gene>
<dbReference type="AlphaFoldDB" id="A0A1Y2BC34"/>
<protein>
    <submittedName>
        <fullName evidence="1">Uncharacterized protein</fullName>
    </submittedName>
</protein>
<keyword evidence="2" id="KW-1185">Reference proteome</keyword>